<accession>M1ALC8</accession>
<dbReference type="InterPro" id="IPR002401">
    <property type="entry name" value="Cyt_P450_E_grp-I"/>
</dbReference>
<reference evidence="10" key="2">
    <citation type="submission" date="2015-06" db="UniProtKB">
        <authorList>
            <consortium name="EnsemblPlants"/>
        </authorList>
    </citation>
    <scope>IDENTIFICATION</scope>
    <source>
        <strain evidence="10">DM1-3 516 R44</strain>
    </source>
</reference>
<dbReference type="PANTHER" id="PTHR47953:SF16">
    <property type="entry name" value="CYTOCHROME P450 71D8"/>
    <property type="match status" value="1"/>
</dbReference>
<dbReference type="InParanoid" id="M1ALC8"/>
<dbReference type="OMA" id="KPRIGAN"/>
<keyword evidence="4 8" id="KW-0479">Metal-binding</keyword>
<dbReference type="Gramene" id="PGSC0003DMT400025365">
    <property type="protein sequence ID" value="PGSC0003DMT400025365"/>
    <property type="gene ID" value="PGSC0003DMG402009791"/>
</dbReference>
<dbReference type="PRINTS" id="PR00463">
    <property type="entry name" value="EP450I"/>
</dbReference>
<evidence type="ECO:0000256" key="5">
    <source>
        <dbReference type="ARBA" id="ARBA00023002"/>
    </source>
</evidence>
<dbReference type="InterPro" id="IPR001128">
    <property type="entry name" value="Cyt_P450"/>
</dbReference>
<dbReference type="GO" id="GO:0020037">
    <property type="term" value="F:heme binding"/>
    <property type="evidence" value="ECO:0007669"/>
    <property type="project" value="InterPro"/>
</dbReference>
<evidence type="ECO:0000256" key="7">
    <source>
        <dbReference type="ARBA" id="ARBA00023033"/>
    </source>
</evidence>
<dbReference type="Pfam" id="PF00067">
    <property type="entry name" value="p450"/>
    <property type="match status" value="2"/>
</dbReference>
<dbReference type="InterPro" id="IPR017972">
    <property type="entry name" value="Cyt_P450_CS"/>
</dbReference>
<dbReference type="InterPro" id="IPR036396">
    <property type="entry name" value="Cyt_P450_sf"/>
</dbReference>
<evidence type="ECO:0000256" key="6">
    <source>
        <dbReference type="ARBA" id="ARBA00023004"/>
    </source>
</evidence>
<evidence type="ECO:0000256" key="3">
    <source>
        <dbReference type="ARBA" id="ARBA00022617"/>
    </source>
</evidence>
<dbReference type="HOGENOM" id="CLU_001570_4_1_1"/>
<evidence type="ECO:0000256" key="1">
    <source>
        <dbReference type="ARBA" id="ARBA00001971"/>
    </source>
</evidence>
<organism evidence="10 11">
    <name type="scientific">Solanum tuberosum</name>
    <name type="common">Potato</name>
    <dbReference type="NCBI Taxonomy" id="4113"/>
    <lineage>
        <taxon>Eukaryota</taxon>
        <taxon>Viridiplantae</taxon>
        <taxon>Streptophyta</taxon>
        <taxon>Embryophyta</taxon>
        <taxon>Tracheophyta</taxon>
        <taxon>Spermatophyta</taxon>
        <taxon>Magnoliopsida</taxon>
        <taxon>eudicotyledons</taxon>
        <taxon>Gunneridae</taxon>
        <taxon>Pentapetalae</taxon>
        <taxon>asterids</taxon>
        <taxon>lamiids</taxon>
        <taxon>Solanales</taxon>
        <taxon>Solanaceae</taxon>
        <taxon>Solanoideae</taxon>
        <taxon>Solaneae</taxon>
        <taxon>Solanum</taxon>
    </lineage>
</organism>
<keyword evidence="3 8" id="KW-0349">Heme</keyword>
<protein>
    <submittedName>
        <fullName evidence="10">Cytochrome P450 hydroxylase</fullName>
    </submittedName>
</protein>
<keyword evidence="11" id="KW-1185">Reference proteome</keyword>
<dbReference type="CDD" id="cd11072">
    <property type="entry name" value="CYP71-like"/>
    <property type="match status" value="1"/>
</dbReference>
<keyword evidence="6 8" id="KW-0408">Iron</keyword>
<dbReference type="AlphaFoldDB" id="M1ALC8"/>
<dbReference type="FunFam" id="1.10.630.10:FF:000126">
    <property type="entry name" value="Predicted protein"/>
    <property type="match status" value="1"/>
</dbReference>
<reference evidence="11" key="1">
    <citation type="journal article" date="2011" name="Nature">
        <title>Genome sequence and analysis of the tuber crop potato.</title>
        <authorList>
            <consortium name="The Potato Genome Sequencing Consortium"/>
        </authorList>
    </citation>
    <scope>NUCLEOTIDE SEQUENCE [LARGE SCALE GENOMIC DNA]</scope>
    <source>
        <strain evidence="11">cv. DM1-3 516 R44</strain>
    </source>
</reference>
<evidence type="ECO:0000313" key="11">
    <source>
        <dbReference type="Proteomes" id="UP000011115"/>
    </source>
</evidence>
<dbReference type="InterPro" id="IPR052306">
    <property type="entry name" value="CYP450_71D"/>
</dbReference>
<dbReference type="GO" id="GO:0005506">
    <property type="term" value="F:iron ion binding"/>
    <property type="evidence" value="ECO:0007669"/>
    <property type="project" value="InterPro"/>
</dbReference>
<evidence type="ECO:0000256" key="9">
    <source>
        <dbReference type="RuleBase" id="RU000461"/>
    </source>
</evidence>
<dbReference type="SUPFAM" id="SSF48264">
    <property type="entry name" value="Cytochrome P450"/>
    <property type="match status" value="1"/>
</dbReference>
<evidence type="ECO:0000256" key="8">
    <source>
        <dbReference type="PIRSR" id="PIRSR602401-1"/>
    </source>
</evidence>
<dbReference type="Proteomes" id="UP000011115">
    <property type="component" value="Unassembled WGS sequence"/>
</dbReference>
<comment type="similarity">
    <text evidence="2 9">Belongs to the cytochrome P450 family.</text>
</comment>
<sequence length="388" mass="44078">MFHMVGGLPHRVLRDLAKKYGPIMHLQLGEVSLVVVTSPIMAKQVLKTHDPAFASRPRLLASEIVLYNCTDIAFCPYGDYWRQMRKICVLEVLSGKNVRSFSSIRQDETLRLVEFFRSSSSGEPVNVTKRISLFTSFIICRSAFGTIFKEQDEFIRVMKSVTSLLEGFNVADIFPSLKFLHVLSGMKGTETTSTIIDWAMVEMIKNSSILFKAQAEVREAFRGKETFDENNVEELKYLKLIIKETLRLHPPLPLMLPRESREEVDIDGYTIPSETKLIVNVWAIGRDSNYWDDAESFKPERFEQSSVDFAGNNFEFLPFGSGRRICPGISFGLANVYLPLANLLYHFDWKLPLGIKSSDLDMTESGGASCTRKSNLHLVMTPYQPSQE</sequence>
<proteinExistence type="inferred from homology"/>
<dbReference type="GO" id="GO:0016705">
    <property type="term" value="F:oxidoreductase activity, acting on paired donors, with incorporation or reduction of molecular oxygen"/>
    <property type="evidence" value="ECO:0007669"/>
    <property type="project" value="InterPro"/>
</dbReference>
<dbReference type="PROSITE" id="PS00086">
    <property type="entry name" value="CYTOCHROME_P450"/>
    <property type="match status" value="1"/>
</dbReference>
<dbReference type="eggNOG" id="KOG0156">
    <property type="taxonomic scope" value="Eukaryota"/>
</dbReference>
<dbReference type="PRINTS" id="PR00385">
    <property type="entry name" value="P450"/>
</dbReference>
<keyword evidence="5 9" id="KW-0560">Oxidoreductase</keyword>
<keyword evidence="7 9" id="KW-0503">Monooxygenase</keyword>
<name>M1ALC8_SOLTU</name>
<evidence type="ECO:0000313" key="10">
    <source>
        <dbReference type="EnsemblPlants" id="PGSC0003DMT400025365"/>
    </source>
</evidence>
<dbReference type="EnsemblPlants" id="PGSC0003DMT400025365">
    <property type="protein sequence ID" value="PGSC0003DMT400025365"/>
    <property type="gene ID" value="PGSC0003DMG402009791"/>
</dbReference>
<dbReference type="PaxDb" id="4113-PGSC0003DMT400025365"/>
<comment type="cofactor">
    <cofactor evidence="1 8">
        <name>heme</name>
        <dbReference type="ChEBI" id="CHEBI:30413"/>
    </cofactor>
</comment>
<feature type="binding site" description="axial binding residue" evidence="8">
    <location>
        <position position="326"/>
    </location>
    <ligand>
        <name>heme</name>
        <dbReference type="ChEBI" id="CHEBI:30413"/>
    </ligand>
    <ligandPart>
        <name>Fe</name>
        <dbReference type="ChEBI" id="CHEBI:18248"/>
    </ligandPart>
</feature>
<dbReference type="PANTHER" id="PTHR47953">
    <property type="entry name" value="OS08G0105600 PROTEIN"/>
    <property type="match status" value="1"/>
</dbReference>
<dbReference type="Gene3D" id="1.10.630.10">
    <property type="entry name" value="Cytochrome P450"/>
    <property type="match status" value="2"/>
</dbReference>
<dbReference type="GO" id="GO:0004497">
    <property type="term" value="F:monooxygenase activity"/>
    <property type="evidence" value="ECO:0007669"/>
    <property type="project" value="UniProtKB-KW"/>
</dbReference>
<evidence type="ECO:0000256" key="4">
    <source>
        <dbReference type="ARBA" id="ARBA00022723"/>
    </source>
</evidence>
<evidence type="ECO:0000256" key="2">
    <source>
        <dbReference type="ARBA" id="ARBA00010617"/>
    </source>
</evidence>